<feature type="domain" description="BTB" evidence="1">
    <location>
        <begin position="343"/>
        <end position="410"/>
    </location>
</feature>
<sequence length="503" mass="57848">MATADVNERKCFTFIWKVENASYYSTKEKEWIASPSFVADETEGSKWKLCFCSLYSKATLKVNKFLFCLCRQRDSKGAEQIGIEWQVSLLASDGTVLSSSDRRKGDFRRGFYEYNPISTNGSEVLVGRRSEFLQHDDLMFRCKLWASDGEMMKDILCVARSRLMVEKRSFLWKVGNCSAFENGRNYTYEIKSLETEKTLITLDLFLTGEMNSEEIHLRITQKDAKISSSKLEMFAVDASGNAVECLKQRFSFSVPGESKRSPLCLSKAKLMENNKFLSLQCTCDIFSGIILKEIERVISDTHSNSFENAETKNRSSDRYDVLPSLKNVLINDFKSMLNERIQSDIQLRTSSKTYPAHKCILSARSPVFKAMFSNDMKEKINDRVEIDDLKDDTVSRMLRYIYCAEVEKLDWGSAIQLYEVSDKYEILTLRDVCSSYLKNNLCGKNACEALVLADLHQDEGLKYFVQDFIVTQGKAIVFCKEWEQLMETNPKLAAETMRLKYKE</sequence>
<accession>A0AAV1YTD3</accession>
<dbReference type="CDD" id="cd18186">
    <property type="entry name" value="BTB_POZ_ZBTB_KLHL-like"/>
    <property type="match status" value="1"/>
</dbReference>
<evidence type="ECO:0000313" key="2">
    <source>
        <dbReference type="EMBL" id="CAL1262168.1"/>
    </source>
</evidence>
<dbReference type="PANTHER" id="PTHR24413">
    <property type="entry name" value="SPECKLE-TYPE POZ PROTEIN"/>
    <property type="match status" value="1"/>
</dbReference>
<gene>
    <name evidence="2" type="ORF">LARSCL_LOCUS830</name>
</gene>
<dbReference type="AlphaFoldDB" id="A0AAV1YTD3"/>
<keyword evidence="3" id="KW-1185">Reference proteome</keyword>
<protein>
    <recommendedName>
        <fullName evidence="1">BTB domain-containing protein</fullName>
    </recommendedName>
</protein>
<name>A0AAV1YTD3_9ARAC</name>
<dbReference type="SUPFAM" id="SSF49599">
    <property type="entry name" value="TRAF domain-like"/>
    <property type="match status" value="1"/>
</dbReference>
<dbReference type="Gene3D" id="2.60.210.10">
    <property type="entry name" value="Apoptosis, Tumor Necrosis Factor Receptor Associated Protein 2, Chain A"/>
    <property type="match status" value="1"/>
</dbReference>
<dbReference type="EMBL" id="CAXIEN010000004">
    <property type="protein sequence ID" value="CAL1262168.1"/>
    <property type="molecule type" value="Genomic_DNA"/>
</dbReference>
<dbReference type="SUPFAM" id="SSF54695">
    <property type="entry name" value="POZ domain"/>
    <property type="match status" value="1"/>
</dbReference>
<proteinExistence type="predicted"/>
<comment type="caution">
    <text evidence="2">The sequence shown here is derived from an EMBL/GenBank/DDBJ whole genome shotgun (WGS) entry which is preliminary data.</text>
</comment>
<dbReference type="PROSITE" id="PS50097">
    <property type="entry name" value="BTB"/>
    <property type="match status" value="1"/>
</dbReference>
<dbReference type="Gene3D" id="1.25.40.420">
    <property type="match status" value="1"/>
</dbReference>
<evidence type="ECO:0000313" key="3">
    <source>
        <dbReference type="Proteomes" id="UP001497382"/>
    </source>
</evidence>
<dbReference type="InterPro" id="IPR011333">
    <property type="entry name" value="SKP1/BTB/POZ_sf"/>
</dbReference>
<evidence type="ECO:0000259" key="1">
    <source>
        <dbReference type="PROSITE" id="PS50097"/>
    </source>
</evidence>
<dbReference type="Proteomes" id="UP001497382">
    <property type="component" value="Unassembled WGS sequence"/>
</dbReference>
<reference evidence="2 3" key="1">
    <citation type="submission" date="2024-04" db="EMBL/GenBank/DDBJ databases">
        <authorList>
            <person name="Rising A."/>
            <person name="Reimegard J."/>
            <person name="Sonavane S."/>
            <person name="Akerstrom W."/>
            <person name="Nylinder S."/>
            <person name="Hedman E."/>
            <person name="Kallberg Y."/>
        </authorList>
    </citation>
    <scope>NUCLEOTIDE SEQUENCE [LARGE SCALE GENOMIC DNA]</scope>
</reference>
<dbReference type="SMART" id="SM00225">
    <property type="entry name" value="BTB"/>
    <property type="match status" value="1"/>
</dbReference>
<dbReference type="InterPro" id="IPR008974">
    <property type="entry name" value="TRAF-like"/>
</dbReference>
<dbReference type="Gene3D" id="3.30.710.10">
    <property type="entry name" value="Potassium Channel Kv1.1, Chain A"/>
    <property type="match status" value="1"/>
</dbReference>
<dbReference type="Pfam" id="PF00651">
    <property type="entry name" value="BTB"/>
    <property type="match status" value="1"/>
</dbReference>
<dbReference type="InterPro" id="IPR000210">
    <property type="entry name" value="BTB/POZ_dom"/>
</dbReference>
<organism evidence="2 3">
    <name type="scientific">Larinioides sclopetarius</name>
    <dbReference type="NCBI Taxonomy" id="280406"/>
    <lineage>
        <taxon>Eukaryota</taxon>
        <taxon>Metazoa</taxon>
        <taxon>Ecdysozoa</taxon>
        <taxon>Arthropoda</taxon>
        <taxon>Chelicerata</taxon>
        <taxon>Arachnida</taxon>
        <taxon>Araneae</taxon>
        <taxon>Araneomorphae</taxon>
        <taxon>Entelegynae</taxon>
        <taxon>Araneoidea</taxon>
        <taxon>Araneidae</taxon>
        <taxon>Larinioides</taxon>
    </lineage>
</organism>